<gene>
    <name evidence="3" type="ORF">KVV02_004953</name>
</gene>
<evidence type="ECO:0000313" key="3">
    <source>
        <dbReference type="EMBL" id="KAG9324358.1"/>
    </source>
</evidence>
<dbReference type="Proteomes" id="UP000717515">
    <property type="component" value="Unassembled WGS sequence"/>
</dbReference>
<dbReference type="InterPro" id="IPR039793">
    <property type="entry name" value="UROS/Hem4"/>
</dbReference>
<feature type="domain" description="Tetrapyrrole biosynthesis uroporphyrinogen III synthase" evidence="2">
    <location>
        <begin position="103"/>
        <end position="320"/>
    </location>
</feature>
<dbReference type="EMBL" id="JAIFTL010000069">
    <property type="protein sequence ID" value="KAG9324358.1"/>
    <property type="molecule type" value="Genomic_DNA"/>
</dbReference>
<dbReference type="GO" id="GO:0005829">
    <property type="term" value="C:cytosol"/>
    <property type="evidence" value="ECO:0007669"/>
    <property type="project" value="TreeGrafter"/>
</dbReference>
<dbReference type="Gene3D" id="3.40.50.10090">
    <property type="match status" value="2"/>
</dbReference>
<name>A0A9P8A3U9_MORAP</name>
<comment type="caution">
    <text evidence="3">The sequence shown here is derived from an EMBL/GenBank/DDBJ whole genome shotgun (WGS) entry which is preliminary data.</text>
</comment>
<dbReference type="GO" id="GO:0004852">
    <property type="term" value="F:uroporphyrinogen-III synthase activity"/>
    <property type="evidence" value="ECO:0007669"/>
    <property type="project" value="InterPro"/>
</dbReference>
<dbReference type="InterPro" id="IPR003754">
    <property type="entry name" value="4pyrrol_synth_uPrphyn_synth"/>
</dbReference>
<accession>A0A9P8A3U9</accession>
<evidence type="ECO:0000256" key="1">
    <source>
        <dbReference type="SAM" id="MobiDB-lite"/>
    </source>
</evidence>
<proteinExistence type="predicted"/>
<dbReference type="Pfam" id="PF02602">
    <property type="entry name" value="HEM4"/>
    <property type="match status" value="1"/>
</dbReference>
<dbReference type="SUPFAM" id="SSF69618">
    <property type="entry name" value="HemD-like"/>
    <property type="match status" value="1"/>
</dbReference>
<dbReference type="AlphaFoldDB" id="A0A9P8A3U9"/>
<organism evidence="3 4">
    <name type="scientific">Mortierella alpina</name>
    <name type="common">Oleaginous fungus</name>
    <name type="synonym">Mortierella renispora</name>
    <dbReference type="NCBI Taxonomy" id="64518"/>
    <lineage>
        <taxon>Eukaryota</taxon>
        <taxon>Fungi</taxon>
        <taxon>Fungi incertae sedis</taxon>
        <taxon>Mucoromycota</taxon>
        <taxon>Mortierellomycotina</taxon>
        <taxon>Mortierellomycetes</taxon>
        <taxon>Mortierellales</taxon>
        <taxon>Mortierellaceae</taxon>
        <taxon>Mortierella</taxon>
    </lineage>
</organism>
<dbReference type="PANTHER" id="PTHR12390">
    <property type="entry name" value="UROPORPHYRINOGEN III SYNTHASE"/>
    <property type="match status" value="1"/>
</dbReference>
<dbReference type="PANTHER" id="PTHR12390:SF0">
    <property type="entry name" value="UROPORPHYRINOGEN-III SYNTHASE"/>
    <property type="match status" value="1"/>
</dbReference>
<sequence>MANAAVDPCSILLLKEASSKFDATSEQSAGGSSLILGESGPSPDADQPYSAALHTAFRAINAQCNVEYLAPMTTVYPDDTLLSRAIASGPPDRCRPTQGTADTLNEAGKVWAFAVTSQNAVRAVQEALSNQLDPGVREAWLQIPIYCLTGATLASVKKVGFKTINSRNPFGSPIMDEAPTIPTEEAPSFDNGDQLVDFLLSLAWPTAADAKVKDSEPVLWFLTGETHMKTLAERLLAHRKPFLKVVVYKTGPRPGFEQELAACPRGVDLSIPTLGKFLADSRSAANMGDQHISETSATTTATSVKWASIGTTTAKRISEHLSQLHKTAGDSAGPIDVGSEVAIAKAPNPIALAEAIPYGMALSRSSAVS</sequence>
<evidence type="ECO:0000313" key="4">
    <source>
        <dbReference type="Proteomes" id="UP000717515"/>
    </source>
</evidence>
<evidence type="ECO:0000259" key="2">
    <source>
        <dbReference type="Pfam" id="PF02602"/>
    </source>
</evidence>
<feature type="region of interest" description="Disordered" evidence="1">
    <location>
        <begin position="24"/>
        <end position="47"/>
    </location>
</feature>
<reference evidence="3" key="1">
    <citation type="submission" date="2021-07" db="EMBL/GenBank/DDBJ databases">
        <title>Draft genome of Mortierella alpina, strain LL118, isolated from an aspen leaf litter sample.</title>
        <authorList>
            <person name="Yang S."/>
            <person name="Vinatzer B.A."/>
        </authorList>
    </citation>
    <scope>NUCLEOTIDE SEQUENCE</scope>
    <source>
        <strain evidence="3">LL118</strain>
    </source>
</reference>
<dbReference type="InterPro" id="IPR036108">
    <property type="entry name" value="4pyrrol_syn_uPrphyn_synt_sf"/>
</dbReference>
<protein>
    <recommendedName>
        <fullName evidence="2">Tetrapyrrole biosynthesis uroporphyrinogen III synthase domain-containing protein</fullName>
    </recommendedName>
</protein>
<dbReference type="GO" id="GO:0006780">
    <property type="term" value="P:uroporphyrinogen III biosynthetic process"/>
    <property type="evidence" value="ECO:0007669"/>
    <property type="project" value="InterPro"/>
</dbReference>